<accession>A0A841FGE1</accession>
<dbReference type="EMBL" id="JACHGT010000004">
    <property type="protein sequence ID" value="MBB6034063.1"/>
    <property type="molecule type" value="Genomic_DNA"/>
</dbReference>
<reference evidence="2 3" key="1">
    <citation type="submission" date="2020-08" db="EMBL/GenBank/DDBJ databases">
        <title>Genomic Encyclopedia of Type Strains, Phase IV (KMG-IV): sequencing the most valuable type-strain genomes for metagenomic binning, comparative biology and taxonomic classification.</title>
        <authorList>
            <person name="Goeker M."/>
        </authorList>
    </citation>
    <scope>NUCLEOTIDE SEQUENCE [LARGE SCALE GENOMIC DNA]</scope>
    <source>
        <strain evidence="2 3">YIM 65646</strain>
    </source>
</reference>
<organism evidence="2 3">
    <name type="scientific">Phytomonospora endophytica</name>
    <dbReference type="NCBI Taxonomy" id="714109"/>
    <lineage>
        <taxon>Bacteria</taxon>
        <taxon>Bacillati</taxon>
        <taxon>Actinomycetota</taxon>
        <taxon>Actinomycetes</taxon>
        <taxon>Micromonosporales</taxon>
        <taxon>Micromonosporaceae</taxon>
        <taxon>Phytomonospora</taxon>
    </lineage>
</organism>
<evidence type="ECO:0008006" key="4">
    <source>
        <dbReference type="Google" id="ProtNLM"/>
    </source>
</evidence>
<keyword evidence="3" id="KW-1185">Reference proteome</keyword>
<evidence type="ECO:0000313" key="3">
    <source>
        <dbReference type="Proteomes" id="UP000548476"/>
    </source>
</evidence>
<protein>
    <recommendedName>
        <fullName evidence="4">Heavy metal transporter</fullName>
    </recommendedName>
</protein>
<proteinExistence type="predicted"/>
<name>A0A841FGE1_9ACTN</name>
<evidence type="ECO:0000256" key="1">
    <source>
        <dbReference type="SAM" id="MobiDB-lite"/>
    </source>
</evidence>
<gene>
    <name evidence="2" type="ORF">HNR73_001913</name>
</gene>
<dbReference type="Proteomes" id="UP000548476">
    <property type="component" value="Unassembled WGS sequence"/>
</dbReference>
<dbReference type="RefSeq" id="WP_184786960.1">
    <property type="nucleotide sequence ID" value="NZ_BONT01000044.1"/>
</dbReference>
<comment type="caution">
    <text evidence="2">The sequence shown here is derived from an EMBL/GenBank/DDBJ whole genome shotgun (WGS) entry which is preliminary data.</text>
</comment>
<sequence>MRARNVVTGVVAVAVLAGAGFVIAGLLDAELPNPFAKPMCTVTGTDGSAIKVDPTQASNAATIAAVGAKMDISERGVVVALATAYQESRLENIEHGDRDSLGLFQQRPSQGWGTEEQIQDPRYSSKRFFKALKKIEGWEDMRVTEAAQAVQRSAYPEAYEQWADESQVLAEAMLGSVNAAVACKIDDKGKTGDDAIHAVKSELSLDWDGVKPESDGTTIKMSDVGNGWQFAHWMVAYSEDLGVSSVVYDGHEWSAKSGEWEESDNAAGKSVTVKVRAKA</sequence>
<dbReference type="AlphaFoldDB" id="A0A841FGE1"/>
<evidence type="ECO:0000313" key="2">
    <source>
        <dbReference type="EMBL" id="MBB6034063.1"/>
    </source>
</evidence>
<feature type="region of interest" description="Disordered" evidence="1">
    <location>
        <begin position="256"/>
        <end position="279"/>
    </location>
</feature>